<keyword evidence="2" id="KW-1185">Reference proteome</keyword>
<protein>
    <submittedName>
        <fullName evidence="1">Uncharacterized protein</fullName>
    </submittedName>
</protein>
<reference evidence="2" key="1">
    <citation type="submission" date="2017-06" db="EMBL/GenBank/DDBJ databases">
        <title>Genome analysis of Fimbriiglobus ruber SP5, the first member of the order Planctomycetales with confirmed chitinolytic capability.</title>
        <authorList>
            <person name="Ravin N.V."/>
            <person name="Rakitin A.L."/>
            <person name="Ivanova A.A."/>
            <person name="Beletsky A.V."/>
            <person name="Kulichevskaya I.S."/>
            <person name="Mardanov A.V."/>
            <person name="Dedysh S.N."/>
        </authorList>
    </citation>
    <scope>NUCLEOTIDE SEQUENCE [LARGE SCALE GENOMIC DNA]</scope>
    <source>
        <strain evidence="2">SP5</strain>
    </source>
</reference>
<accession>A0A225EEY9</accession>
<dbReference type="RefSeq" id="WP_238602422.1">
    <property type="nucleotide sequence ID" value="NZ_NIDE01000001.1"/>
</dbReference>
<organism evidence="1 2">
    <name type="scientific">Fimbriiglobus ruber</name>
    <dbReference type="NCBI Taxonomy" id="1908690"/>
    <lineage>
        <taxon>Bacteria</taxon>
        <taxon>Pseudomonadati</taxon>
        <taxon>Planctomycetota</taxon>
        <taxon>Planctomycetia</taxon>
        <taxon>Gemmatales</taxon>
        <taxon>Gemmataceae</taxon>
        <taxon>Fimbriiglobus</taxon>
    </lineage>
</organism>
<gene>
    <name evidence="1" type="ORF">FRUB_00624</name>
</gene>
<dbReference type="EMBL" id="NIDE01000001">
    <property type="protein sequence ID" value="OWK46925.1"/>
    <property type="molecule type" value="Genomic_DNA"/>
</dbReference>
<comment type="caution">
    <text evidence="1">The sequence shown here is derived from an EMBL/GenBank/DDBJ whole genome shotgun (WGS) entry which is preliminary data.</text>
</comment>
<evidence type="ECO:0000313" key="1">
    <source>
        <dbReference type="EMBL" id="OWK46925.1"/>
    </source>
</evidence>
<dbReference type="AlphaFoldDB" id="A0A225EEY9"/>
<proteinExistence type="predicted"/>
<name>A0A225EEY9_9BACT</name>
<sequence>MGMENYSKYQQGIIKRYYQNADSLHVQKLAELVGELYLAEGKKREKVWKSVVTAMQKLEVPQSRIDHIVAQNSPELVANLVKELQGNK</sequence>
<dbReference type="Proteomes" id="UP000214646">
    <property type="component" value="Unassembled WGS sequence"/>
</dbReference>
<evidence type="ECO:0000313" key="2">
    <source>
        <dbReference type="Proteomes" id="UP000214646"/>
    </source>
</evidence>